<reference evidence="6 7" key="1">
    <citation type="submission" date="2012-05" db="EMBL/GenBank/DDBJ databases">
        <title>Recombination and specialization in a pathogen metapopulation.</title>
        <authorList>
            <person name="Gardiner A."/>
            <person name="Kemen E."/>
            <person name="Schultz-Larsen T."/>
            <person name="MacLean D."/>
            <person name="Van Oosterhout C."/>
            <person name="Jones J.D.G."/>
        </authorList>
    </citation>
    <scope>NUCLEOTIDE SEQUENCE [LARGE SCALE GENOMIC DNA]</scope>
    <source>
        <strain evidence="6 7">Ac Nc2</strain>
    </source>
</reference>
<evidence type="ECO:0000313" key="6">
    <source>
        <dbReference type="EMBL" id="CCI41853.1"/>
    </source>
</evidence>
<feature type="transmembrane region" description="Helical" evidence="5">
    <location>
        <begin position="6"/>
        <end position="27"/>
    </location>
</feature>
<evidence type="ECO:0000256" key="4">
    <source>
        <dbReference type="ARBA" id="ARBA00023136"/>
    </source>
</evidence>
<evidence type="ECO:0000256" key="5">
    <source>
        <dbReference type="SAM" id="Phobius"/>
    </source>
</evidence>
<dbReference type="AlphaFoldDB" id="A0A024G5N5"/>
<feature type="transmembrane region" description="Helical" evidence="5">
    <location>
        <begin position="280"/>
        <end position="301"/>
    </location>
</feature>
<keyword evidence="3 5" id="KW-1133">Transmembrane helix</keyword>
<feature type="transmembrane region" description="Helical" evidence="5">
    <location>
        <begin position="101"/>
        <end position="121"/>
    </location>
</feature>
<dbReference type="GO" id="GO:0015095">
    <property type="term" value="F:magnesium ion transmembrane transporter activity"/>
    <property type="evidence" value="ECO:0007669"/>
    <property type="project" value="InterPro"/>
</dbReference>
<evidence type="ECO:0000313" key="7">
    <source>
        <dbReference type="Proteomes" id="UP000053237"/>
    </source>
</evidence>
<accession>A0A024G5N5</accession>
<evidence type="ECO:0000256" key="3">
    <source>
        <dbReference type="ARBA" id="ARBA00022989"/>
    </source>
</evidence>
<dbReference type="EMBL" id="CAIX01000025">
    <property type="protein sequence ID" value="CCI41853.1"/>
    <property type="molecule type" value="Genomic_DNA"/>
</dbReference>
<comment type="caution">
    <text evidence="6">The sequence shown here is derived from an EMBL/GenBank/DDBJ whole genome shotgun (WGS) entry which is preliminary data.</text>
</comment>
<dbReference type="Proteomes" id="UP000053237">
    <property type="component" value="Unassembled WGS sequence"/>
</dbReference>
<evidence type="ECO:0000256" key="1">
    <source>
        <dbReference type="ARBA" id="ARBA00004141"/>
    </source>
</evidence>
<feature type="transmembrane region" description="Helical" evidence="5">
    <location>
        <begin position="313"/>
        <end position="333"/>
    </location>
</feature>
<feature type="transmembrane region" description="Helical" evidence="5">
    <location>
        <begin position="141"/>
        <end position="159"/>
    </location>
</feature>
<dbReference type="PANTHER" id="PTHR12570:SF9">
    <property type="entry name" value="MAGNESIUM TRANSPORTER NIPA8-RELATED"/>
    <property type="match status" value="1"/>
</dbReference>
<dbReference type="InParanoid" id="A0A024G5N5"/>
<feature type="transmembrane region" description="Helical" evidence="5">
    <location>
        <begin position="244"/>
        <end position="268"/>
    </location>
</feature>
<sequence>MSFELFGASLAIIASIISNFGVNVQKYSHSKEAIRGVEYQRPYFRRPVWWLGLFLVSIGSLGDFTAFGFATQSLVAAVGGGTTLLTNVVTAHFLNKELLHSTDIIGISFVIFGVVIIAILAEPDEEYSLPALEKRFARTEFVVYVVIVVVSIVCILATIKGSVPNRLKNQIYASRRRQKQLIKHLIFRLSCMEQRVCDLEVVHKQSTQFVQPSERRFTEPLYKSEPIFDFNEQEELINSARVPYYYAICSGIVGAISVLLAKCSALMIRLTIKGENQFRFGLTYVFMGGMLICIMIQTHFLNIATSLGDIMTVFPIFQACWIIFSVIGGAIFYKSNSDIRIEECVWYPAALLSILIGVTFLVQHRSKVRRDDHSNSEEDISFLTNTFESPLLAPTYVNLMRF</sequence>
<comment type="subcellular location">
    <subcellularLocation>
        <location evidence="1">Membrane</location>
        <topology evidence="1">Multi-pass membrane protein</topology>
    </subcellularLocation>
</comment>
<gene>
    <name evidence="6" type="ORF">BN9_026370</name>
</gene>
<dbReference type="Pfam" id="PF05653">
    <property type="entry name" value="Mg_trans_NIPA"/>
    <property type="match status" value="2"/>
</dbReference>
<feature type="transmembrane region" description="Helical" evidence="5">
    <location>
        <begin position="75"/>
        <end position="94"/>
    </location>
</feature>
<proteinExistence type="predicted"/>
<dbReference type="InterPro" id="IPR037185">
    <property type="entry name" value="EmrE-like"/>
</dbReference>
<dbReference type="OrthoDB" id="165382at2759"/>
<dbReference type="PANTHER" id="PTHR12570">
    <property type="match status" value="1"/>
</dbReference>
<evidence type="ECO:0008006" key="8">
    <source>
        <dbReference type="Google" id="ProtNLM"/>
    </source>
</evidence>
<dbReference type="GO" id="GO:0016020">
    <property type="term" value="C:membrane"/>
    <property type="evidence" value="ECO:0007669"/>
    <property type="project" value="UniProtKB-SubCell"/>
</dbReference>
<evidence type="ECO:0000256" key="2">
    <source>
        <dbReference type="ARBA" id="ARBA00022692"/>
    </source>
</evidence>
<name>A0A024G5N5_9STRA</name>
<keyword evidence="7" id="KW-1185">Reference proteome</keyword>
<feature type="transmembrane region" description="Helical" evidence="5">
    <location>
        <begin position="48"/>
        <end position="69"/>
    </location>
</feature>
<feature type="transmembrane region" description="Helical" evidence="5">
    <location>
        <begin position="345"/>
        <end position="362"/>
    </location>
</feature>
<organism evidence="6 7">
    <name type="scientific">Albugo candida</name>
    <dbReference type="NCBI Taxonomy" id="65357"/>
    <lineage>
        <taxon>Eukaryota</taxon>
        <taxon>Sar</taxon>
        <taxon>Stramenopiles</taxon>
        <taxon>Oomycota</taxon>
        <taxon>Peronosporomycetes</taxon>
        <taxon>Albuginales</taxon>
        <taxon>Albuginaceae</taxon>
        <taxon>Albugo</taxon>
    </lineage>
</organism>
<keyword evidence="4 5" id="KW-0472">Membrane</keyword>
<dbReference type="InterPro" id="IPR008521">
    <property type="entry name" value="Mg_trans_NIPA"/>
</dbReference>
<dbReference type="SUPFAM" id="SSF103481">
    <property type="entry name" value="Multidrug resistance efflux transporter EmrE"/>
    <property type="match status" value="1"/>
</dbReference>
<protein>
    <recommendedName>
        <fullName evidence="8">Magnesium transporter</fullName>
    </recommendedName>
</protein>
<keyword evidence="2 5" id="KW-0812">Transmembrane</keyword>